<accession>A0A3B0U0S3</accession>
<evidence type="ECO:0008006" key="2">
    <source>
        <dbReference type="Google" id="ProtNLM"/>
    </source>
</evidence>
<dbReference type="AlphaFoldDB" id="A0A3B0U0S3"/>
<protein>
    <recommendedName>
        <fullName evidence="2">CobQ/CobB/MinD/ParA nucleotide binding domain-containing protein</fullName>
    </recommendedName>
</protein>
<reference evidence="1" key="1">
    <citation type="submission" date="2018-06" db="EMBL/GenBank/DDBJ databases">
        <authorList>
            <person name="Zhirakovskaya E."/>
        </authorList>
    </citation>
    <scope>NUCLEOTIDE SEQUENCE</scope>
</reference>
<name>A0A3B0U0S3_9ZZZZ</name>
<organism evidence="1">
    <name type="scientific">hydrothermal vent metagenome</name>
    <dbReference type="NCBI Taxonomy" id="652676"/>
    <lineage>
        <taxon>unclassified sequences</taxon>
        <taxon>metagenomes</taxon>
        <taxon>ecological metagenomes</taxon>
    </lineage>
</organism>
<gene>
    <name evidence="1" type="ORF">MNBD_ALPHA12-477</name>
</gene>
<evidence type="ECO:0000313" key="1">
    <source>
        <dbReference type="EMBL" id="VAW22580.1"/>
    </source>
</evidence>
<dbReference type="EMBL" id="UOEO01000206">
    <property type="protein sequence ID" value="VAW22580.1"/>
    <property type="molecule type" value="Genomic_DNA"/>
</dbReference>
<sequence>MNRLFLFLKEADIGSLVYIICSDTARVGKTLLARVFAATMALRHDNNPLIFDTDLSGNGIINYLPDKTSLIDLSKVADQVAMFDTMIEANQNQDSGVVSCPPTIPAQDFVIDLAASELRRFFAIFNDIGFERGSVEAGLEVRIYYLVSWTLKSLQTCDKIASKLTASRFFAVRNMAIDAFAFTPDPLERSEVPEINISLFLNKLSPAAFAIVNEHWFSFSTFVSGGYKGLERNVRREIWKFLEDIYNQTNAGVL</sequence>
<proteinExistence type="predicted"/>